<name>A0A9D5QCV5_UNCW3</name>
<dbReference type="SUPFAM" id="SSF63829">
    <property type="entry name" value="Calcium-dependent phosphotriesterase"/>
    <property type="match status" value="1"/>
</dbReference>
<dbReference type="AlphaFoldDB" id="A0A9D5QCV5"/>
<protein>
    <recommendedName>
        <fullName evidence="3">Pyrrolo-quinoline quinone</fullName>
    </recommendedName>
</protein>
<dbReference type="Gene3D" id="2.80.10.50">
    <property type="match status" value="1"/>
</dbReference>
<dbReference type="InterPro" id="IPR018391">
    <property type="entry name" value="PQQ_b-propeller_rpt"/>
</dbReference>
<dbReference type="SMART" id="SM00564">
    <property type="entry name" value="PQQ"/>
    <property type="match status" value="5"/>
</dbReference>
<organism evidence="1 2">
    <name type="scientific">candidate division WOR-3 bacterium</name>
    <dbReference type="NCBI Taxonomy" id="2052148"/>
    <lineage>
        <taxon>Bacteria</taxon>
        <taxon>Bacteria division WOR-3</taxon>
    </lineage>
</organism>
<proteinExistence type="predicted"/>
<dbReference type="Proteomes" id="UP000630660">
    <property type="component" value="Unassembled WGS sequence"/>
</dbReference>
<evidence type="ECO:0000313" key="1">
    <source>
        <dbReference type="EMBL" id="MBD3364391.1"/>
    </source>
</evidence>
<gene>
    <name evidence="1" type="ORF">GF359_04155</name>
</gene>
<evidence type="ECO:0008006" key="3">
    <source>
        <dbReference type="Google" id="ProtNLM"/>
    </source>
</evidence>
<reference evidence="1" key="1">
    <citation type="submission" date="2019-11" db="EMBL/GenBank/DDBJ databases">
        <title>Microbial mats filling the niche in hypersaline microbial mats.</title>
        <authorList>
            <person name="Wong H.L."/>
            <person name="Macleod F.I."/>
            <person name="White R.A. III"/>
            <person name="Burns B.P."/>
        </authorList>
    </citation>
    <scope>NUCLEOTIDE SEQUENCE</scope>
    <source>
        <strain evidence="1">Bin_327</strain>
    </source>
</reference>
<accession>A0A9D5QCV5</accession>
<dbReference type="EMBL" id="WJKJ01000135">
    <property type="protein sequence ID" value="MBD3364391.1"/>
    <property type="molecule type" value="Genomic_DNA"/>
</dbReference>
<sequence length="427" mass="48791">MKISNFLLLILLLPILMPGYKIKWKRKFRDQCSTPVITQEGNICISSGDYINLFSPKGKRKWKRKIVDDNSIVQRRPITGANGTIYLEDPQHLIDNYIHPIFTELLAVNPEGKIEWSYSPPSQDDEIQIEYSSVVPAPDGGVYYRSVTGLYISLSPDGEIRNIFPREWEDSKKLDFRENTALAISNNNRMYAVMPTNQAFDSLYMDSSTSLFCFDSLLNIDWYCQLSDLPLEIFQSPIINHEGNIFIYCTEKPVISGPLFGGHCNTPDGYIFCVSPEGQLIWRSKTLNDQDPIDLEELTYEEILKKIDFLTYNHTYAFYPGFNDVVYLGVQHLNLTVLAIDSSSNVLWKYETPYSGASASLHLFQAQDSSLYVAVQTLWETGYLYALTPDGELMWELAGNRFFTEPVIGEDGTLYTTDKDFLYAIEP</sequence>
<evidence type="ECO:0000313" key="2">
    <source>
        <dbReference type="Proteomes" id="UP000630660"/>
    </source>
</evidence>
<comment type="caution">
    <text evidence="1">The sequence shown here is derived from an EMBL/GenBank/DDBJ whole genome shotgun (WGS) entry which is preliminary data.</text>
</comment>
<dbReference type="InterPro" id="IPR015943">
    <property type="entry name" value="WD40/YVTN_repeat-like_dom_sf"/>
</dbReference>
<dbReference type="Gene3D" id="2.130.10.10">
    <property type="entry name" value="YVTN repeat-like/Quinoprotein amine dehydrogenase"/>
    <property type="match status" value="1"/>
</dbReference>